<reference evidence="2 3" key="1">
    <citation type="submission" date="2024-11" db="EMBL/GenBank/DDBJ databases">
        <title>Chromosome-level genome assembly of Eucalyptus globulus Labill. provides insights into its genome evolution.</title>
        <authorList>
            <person name="Li X."/>
        </authorList>
    </citation>
    <scope>NUCLEOTIDE SEQUENCE [LARGE SCALE GENOMIC DNA]</scope>
    <source>
        <strain evidence="2">CL2024</strain>
        <tissue evidence="2">Fresh tender leaves</tissue>
    </source>
</reference>
<evidence type="ECO:0000313" key="2">
    <source>
        <dbReference type="EMBL" id="KAL3715235.1"/>
    </source>
</evidence>
<feature type="transmembrane region" description="Helical" evidence="1">
    <location>
        <begin position="98"/>
        <end position="120"/>
    </location>
</feature>
<dbReference type="PANTHER" id="PTHR34658:SF5">
    <property type="entry name" value="PROTEIN, PUTATIVE-RELATED"/>
    <property type="match status" value="1"/>
</dbReference>
<sequence length="125" mass="13603">MPSSSFLASLSRRMVGVACVRRMWRAASWTAMLMLTVGIAIFAPEAAFVFAISSSSSSSFSRACPGDEFMKIPLDDVPREVLCIPGRMLGRSKFDTPLPTIFAAIMVVGSAFWLQFLCVVEGERG</sequence>
<dbReference type="PANTHER" id="PTHR34658">
    <property type="entry name" value="OS01G0151800 PROTEIN"/>
    <property type="match status" value="1"/>
</dbReference>
<keyword evidence="1" id="KW-1133">Transmembrane helix</keyword>
<accession>A0ABD3IJT1</accession>
<keyword evidence="1" id="KW-0472">Membrane</keyword>
<protein>
    <recommendedName>
        <fullName evidence="4">Transmembrane protein</fullName>
    </recommendedName>
</protein>
<evidence type="ECO:0000256" key="1">
    <source>
        <dbReference type="SAM" id="Phobius"/>
    </source>
</evidence>
<proteinExistence type="predicted"/>
<organism evidence="2 3">
    <name type="scientific">Eucalyptus globulus</name>
    <name type="common">Tasmanian blue gum</name>
    <dbReference type="NCBI Taxonomy" id="34317"/>
    <lineage>
        <taxon>Eukaryota</taxon>
        <taxon>Viridiplantae</taxon>
        <taxon>Streptophyta</taxon>
        <taxon>Embryophyta</taxon>
        <taxon>Tracheophyta</taxon>
        <taxon>Spermatophyta</taxon>
        <taxon>Magnoliopsida</taxon>
        <taxon>eudicotyledons</taxon>
        <taxon>Gunneridae</taxon>
        <taxon>Pentapetalae</taxon>
        <taxon>rosids</taxon>
        <taxon>malvids</taxon>
        <taxon>Myrtales</taxon>
        <taxon>Myrtaceae</taxon>
        <taxon>Myrtoideae</taxon>
        <taxon>Eucalypteae</taxon>
        <taxon>Eucalyptus</taxon>
    </lineage>
</organism>
<keyword evidence="1" id="KW-0812">Transmembrane</keyword>
<evidence type="ECO:0008006" key="4">
    <source>
        <dbReference type="Google" id="ProtNLM"/>
    </source>
</evidence>
<dbReference type="AlphaFoldDB" id="A0ABD3IJT1"/>
<keyword evidence="3" id="KW-1185">Reference proteome</keyword>
<dbReference type="EMBL" id="JBJKBG010000011">
    <property type="protein sequence ID" value="KAL3715235.1"/>
    <property type="molecule type" value="Genomic_DNA"/>
</dbReference>
<dbReference type="Proteomes" id="UP001634007">
    <property type="component" value="Unassembled WGS sequence"/>
</dbReference>
<name>A0ABD3IJT1_EUCGL</name>
<comment type="caution">
    <text evidence="2">The sequence shown here is derived from an EMBL/GenBank/DDBJ whole genome shotgun (WGS) entry which is preliminary data.</text>
</comment>
<evidence type="ECO:0000313" key="3">
    <source>
        <dbReference type="Proteomes" id="UP001634007"/>
    </source>
</evidence>
<gene>
    <name evidence="2" type="ORF">ACJRO7_007036</name>
</gene>